<accession>A6VW42</accession>
<protein>
    <submittedName>
        <fullName evidence="1">Uncharacterized protein</fullName>
    </submittedName>
</protein>
<reference evidence="1" key="1">
    <citation type="submission" date="2007-06" db="EMBL/GenBank/DDBJ databases">
        <title>Complete sequence of Marinomonas sp. MWYL1.</title>
        <authorList>
            <consortium name="US DOE Joint Genome Institute"/>
            <person name="Copeland A."/>
            <person name="Lucas S."/>
            <person name="Lapidus A."/>
            <person name="Barry K."/>
            <person name="Glavina del Rio T."/>
            <person name="Dalin E."/>
            <person name="Tice H."/>
            <person name="Pitluck S."/>
            <person name="Kiss H."/>
            <person name="Brettin T."/>
            <person name="Bruce D."/>
            <person name="Detter J.C."/>
            <person name="Han C."/>
            <person name="Schmutz J."/>
            <person name="Larimer F."/>
            <person name="Land M."/>
            <person name="Hauser L."/>
            <person name="Kyrpides N."/>
            <person name="Kim E."/>
            <person name="Johnston A.W.B."/>
            <person name="Todd J.D."/>
            <person name="Rogers R."/>
            <person name="Wexler M."/>
            <person name="Bond P.L."/>
            <person name="Li Y."/>
            <person name="Richardson P."/>
        </authorList>
    </citation>
    <scope>NUCLEOTIDE SEQUENCE [LARGE SCALE GENOMIC DNA]</scope>
    <source>
        <strain evidence="1">MWYL1</strain>
    </source>
</reference>
<dbReference type="KEGG" id="mmw:Mmwyl1_1745"/>
<organism evidence="1">
    <name type="scientific">Marinomonas sp. (strain MWYL1)</name>
    <dbReference type="NCBI Taxonomy" id="400668"/>
    <lineage>
        <taxon>Bacteria</taxon>
        <taxon>Pseudomonadati</taxon>
        <taxon>Pseudomonadota</taxon>
        <taxon>Gammaproteobacteria</taxon>
        <taxon>Oceanospirillales</taxon>
        <taxon>Oceanospirillaceae</taxon>
        <taxon>Marinomonas</taxon>
    </lineage>
</organism>
<gene>
    <name evidence="1" type="ordered locus">Mmwyl1_1745</name>
</gene>
<name>A6VW42_MARMS</name>
<dbReference type="EMBL" id="CP000749">
    <property type="protein sequence ID" value="ABR70671.1"/>
    <property type="molecule type" value="Genomic_DNA"/>
</dbReference>
<dbReference type="AlphaFoldDB" id="A6VW42"/>
<sequence>MDLKEYSNQISSYIDLDSIRLALKHRTENINMDIFKMEFSLDNEATDRGFSSLVIDYLKNFRVSNDVIELIVALDGSDCYSKESISWVKNYKFDIESQINLQCDSSNNNAPLLSIKAENEILDIINCPIYFIYNCVCQFASTWSDDKPEGFNAFLQHSHPSELFVHIERRVAMTCKSFNKSRPGKNAQSSIINGYRYVCITDNLPIDERIFEVAKRFAFSQAISTLR</sequence>
<dbReference type="HOGENOM" id="CLU_1218576_0_0_6"/>
<dbReference type="STRING" id="400668.Mmwyl1_1745"/>
<proteinExistence type="predicted"/>
<evidence type="ECO:0000313" key="1">
    <source>
        <dbReference type="EMBL" id="ABR70671.1"/>
    </source>
</evidence>
<dbReference type="OrthoDB" id="9770610at2"/>